<reference evidence="1" key="1">
    <citation type="submission" date="2025-08" db="UniProtKB">
        <authorList>
            <consortium name="Ensembl"/>
        </authorList>
    </citation>
    <scope>IDENTIFICATION</scope>
</reference>
<keyword evidence="2" id="KW-1185">Reference proteome</keyword>
<evidence type="ECO:0000313" key="2">
    <source>
        <dbReference type="Proteomes" id="UP000694407"/>
    </source>
</evidence>
<evidence type="ECO:0000313" key="1">
    <source>
        <dbReference type="Ensembl" id="ENSMMMP00000000459.1"/>
    </source>
</evidence>
<dbReference type="AlphaFoldDB" id="A0A8C5YKI4"/>
<name>A0A8C5YKI4_MARMA</name>
<protein>
    <submittedName>
        <fullName evidence="1">Uncharacterized protein</fullName>
    </submittedName>
</protein>
<reference evidence="1" key="2">
    <citation type="submission" date="2025-09" db="UniProtKB">
        <authorList>
            <consortium name="Ensembl"/>
        </authorList>
    </citation>
    <scope>IDENTIFICATION</scope>
</reference>
<dbReference type="Proteomes" id="UP000694407">
    <property type="component" value="Unplaced"/>
</dbReference>
<dbReference type="Ensembl" id="ENSMMMT00000000505.1">
    <property type="protein sequence ID" value="ENSMMMP00000000459.1"/>
    <property type="gene ID" value="ENSMMMG00000000442.1"/>
</dbReference>
<organism evidence="1 2">
    <name type="scientific">Marmota marmota marmota</name>
    <name type="common">Alpine marmot</name>
    <dbReference type="NCBI Taxonomy" id="9994"/>
    <lineage>
        <taxon>Eukaryota</taxon>
        <taxon>Metazoa</taxon>
        <taxon>Chordata</taxon>
        <taxon>Craniata</taxon>
        <taxon>Vertebrata</taxon>
        <taxon>Euteleostomi</taxon>
        <taxon>Mammalia</taxon>
        <taxon>Eutheria</taxon>
        <taxon>Euarchontoglires</taxon>
        <taxon>Glires</taxon>
        <taxon>Rodentia</taxon>
        <taxon>Sciuromorpha</taxon>
        <taxon>Sciuridae</taxon>
        <taxon>Xerinae</taxon>
        <taxon>Marmotini</taxon>
        <taxon>Marmota</taxon>
    </lineage>
</organism>
<accession>A0A8C5YKI4</accession>
<proteinExistence type="predicted"/>
<sequence>IPQSSGWSTAPLVATGILELLSRIQTPVVPASQGAEAGGSLDPRRSSGLFWTTQRDLISEKKEEEWGPGIHTFGISSQTPWARIHWSRVTGSGK</sequence>